<comment type="subcellular location">
    <subcellularLocation>
        <location evidence="1">Membrane</location>
        <topology evidence="1">Single-pass membrane protein</topology>
    </subcellularLocation>
</comment>
<dbReference type="GeneTree" id="ENSGT00940000158290"/>
<feature type="domain" description="Ig-like" evidence="10">
    <location>
        <begin position="1"/>
        <end position="36"/>
    </location>
</feature>
<dbReference type="SMART" id="SM00408">
    <property type="entry name" value="IGc2"/>
    <property type="match status" value="3"/>
</dbReference>
<dbReference type="InterPro" id="IPR013098">
    <property type="entry name" value="Ig_I-set"/>
</dbReference>
<dbReference type="InterPro" id="IPR013783">
    <property type="entry name" value="Ig-like_fold"/>
</dbReference>
<dbReference type="InterPro" id="IPR003599">
    <property type="entry name" value="Ig_sub"/>
</dbReference>
<keyword evidence="3" id="KW-0812">Transmembrane</keyword>
<keyword evidence="7" id="KW-0472">Membrane</keyword>
<dbReference type="CDD" id="cd00096">
    <property type="entry name" value="Ig"/>
    <property type="match status" value="1"/>
</dbReference>
<keyword evidence="6" id="KW-1133">Transmembrane helix</keyword>
<dbReference type="AlphaFoldDB" id="A0A8C7YKF6"/>
<evidence type="ECO:0000256" key="9">
    <source>
        <dbReference type="ARBA" id="ARBA00023319"/>
    </source>
</evidence>
<dbReference type="Pfam" id="PF07679">
    <property type="entry name" value="I-set"/>
    <property type="match status" value="3"/>
</dbReference>
<evidence type="ECO:0000256" key="7">
    <source>
        <dbReference type="ARBA" id="ARBA00023136"/>
    </source>
</evidence>
<organism evidence="11 12">
    <name type="scientific">Oryzias sinensis</name>
    <name type="common">Chinese medaka</name>
    <dbReference type="NCBI Taxonomy" id="183150"/>
    <lineage>
        <taxon>Eukaryota</taxon>
        <taxon>Metazoa</taxon>
        <taxon>Chordata</taxon>
        <taxon>Craniata</taxon>
        <taxon>Vertebrata</taxon>
        <taxon>Euteleostomi</taxon>
        <taxon>Actinopterygii</taxon>
        <taxon>Neopterygii</taxon>
        <taxon>Teleostei</taxon>
        <taxon>Neoteleostei</taxon>
        <taxon>Acanthomorphata</taxon>
        <taxon>Ovalentaria</taxon>
        <taxon>Atherinomorphae</taxon>
        <taxon>Beloniformes</taxon>
        <taxon>Adrianichthyidae</taxon>
        <taxon>Oryziinae</taxon>
        <taxon>Oryzias</taxon>
    </lineage>
</organism>
<feature type="domain" description="Ig-like" evidence="10">
    <location>
        <begin position="235"/>
        <end position="330"/>
    </location>
</feature>
<accession>A0A8C7YKF6</accession>
<evidence type="ECO:0000256" key="5">
    <source>
        <dbReference type="ARBA" id="ARBA00022737"/>
    </source>
</evidence>
<evidence type="ECO:0000256" key="3">
    <source>
        <dbReference type="ARBA" id="ARBA00022692"/>
    </source>
</evidence>
<keyword evidence="4" id="KW-0732">Signal</keyword>
<dbReference type="FunFam" id="2.60.40.10:FF:000076">
    <property type="entry name" value="Leucine-rich repeat and Ig domain-containing 4"/>
    <property type="match status" value="2"/>
</dbReference>
<dbReference type="SMART" id="SM00409">
    <property type="entry name" value="IG"/>
    <property type="match status" value="3"/>
</dbReference>
<evidence type="ECO:0000256" key="2">
    <source>
        <dbReference type="ARBA" id="ARBA00022614"/>
    </source>
</evidence>
<evidence type="ECO:0000256" key="4">
    <source>
        <dbReference type="ARBA" id="ARBA00022729"/>
    </source>
</evidence>
<name>A0A8C7YKF6_9TELE</name>
<keyword evidence="2" id="KW-0433">Leucine-rich repeat</keyword>
<evidence type="ECO:0000313" key="11">
    <source>
        <dbReference type="Ensembl" id="ENSOSIP00000028478.1"/>
    </source>
</evidence>
<dbReference type="SUPFAM" id="SSF48726">
    <property type="entry name" value="Immunoglobulin"/>
    <property type="match status" value="4"/>
</dbReference>
<dbReference type="Gene3D" id="2.60.40.10">
    <property type="entry name" value="Immunoglobulins"/>
    <property type="match status" value="4"/>
</dbReference>
<keyword evidence="8" id="KW-1015">Disulfide bond</keyword>
<sequence>MFENGTLLLQHINKKDEGDYTCYAKNKLGKDERKLSVRVAPKSPQIGLKSQSKVTVKLGESTKLECKATGEPLPKIIWISPQKDVITLSTEKFEIMDDGMLIIKKVSLGDEGKYACVARNSVGGDIKYTMVEVEHQKPFINGMKGESGMRITFGLNLNLPCTVEGWPQASITWTLPNGAVLDKPQTIGRISFFNNGTLQIKQVATFDKGTYICKATNAYGSTALSYPVTVMVFPPRITTTMPPITKINQGTPVILQCVANGMPKPDISWTLPGRTTLLPQNRYTVRGGIHISQEGYLVIQNPVLTNSGIYKCNAKNALGTDFKSTYLQVTMIVRQNKDYAMHCISGVVSILCCYVLSRDIC</sequence>
<reference evidence="11" key="1">
    <citation type="submission" date="2025-08" db="UniProtKB">
        <authorList>
            <consortium name="Ensembl"/>
        </authorList>
    </citation>
    <scope>IDENTIFICATION</scope>
</reference>
<proteinExistence type="predicted"/>
<dbReference type="Pfam" id="PF13927">
    <property type="entry name" value="Ig_3"/>
    <property type="match status" value="1"/>
</dbReference>
<evidence type="ECO:0000256" key="8">
    <source>
        <dbReference type="ARBA" id="ARBA00023157"/>
    </source>
</evidence>
<evidence type="ECO:0000259" key="10">
    <source>
        <dbReference type="PROSITE" id="PS50835"/>
    </source>
</evidence>
<dbReference type="InterPro" id="IPR003598">
    <property type="entry name" value="Ig_sub2"/>
</dbReference>
<keyword evidence="9" id="KW-0393">Immunoglobulin domain</keyword>
<keyword evidence="5" id="KW-0677">Repeat</keyword>
<dbReference type="FunFam" id="2.60.40.10:FF:001377">
    <property type="entry name" value="Matrix remodeling associated 5"/>
    <property type="match status" value="1"/>
</dbReference>
<evidence type="ECO:0000256" key="6">
    <source>
        <dbReference type="ARBA" id="ARBA00022989"/>
    </source>
</evidence>
<dbReference type="InterPro" id="IPR051170">
    <property type="entry name" value="Neural/epithelial_adhesion"/>
</dbReference>
<dbReference type="GO" id="GO:0016020">
    <property type="term" value="C:membrane"/>
    <property type="evidence" value="ECO:0007669"/>
    <property type="project" value="UniProtKB-SubCell"/>
</dbReference>
<dbReference type="InterPro" id="IPR007110">
    <property type="entry name" value="Ig-like_dom"/>
</dbReference>
<evidence type="ECO:0000256" key="1">
    <source>
        <dbReference type="ARBA" id="ARBA00004167"/>
    </source>
</evidence>
<dbReference type="PANTHER" id="PTHR12231">
    <property type="entry name" value="CTX-RELATED TYPE I TRANSMEMBRANE PROTEIN"/>
    <property type="match status" value="1"/>
</dbReference>
<feature type="domain" description="Ig-like" evidence="10">
    <location>
        <begin position="44"/>
        <end position="132"/>
    </location>
</feature>
<keyword evidence="12" id="KW-1185">Reference proteome</keyword>
<dbReference type="InterPro" id="IPR036179">
    <property type="entry name" value="Ig-like_dom_sf"/>
</dbReference>
<evidence type="ECO:0000313" key="12">
    <source>
        <dbReference type="Proteomes" id="UP000694383"/>
    </source>
</evidence>
<dbReference type="PANTHER" id="PTHR12231:SF253">
    <property type="entry name" value="DPR-INTERACTING PROTEIN ETA, ISOFORM B-RELATED"/>
    <property type="match status" value="1"/>
</dbReference>
<dbReference type="Ensembl" id="ENSOSIT00000030016.1">
    <property type="protein sequence ID" value="ENSOSIP00000028478.1"/>
    <property type="gene ID" value="ENSOSIG00000014821.1"/>
</dbReference>
<feature type="domain" description="Ig-like" evidence="10">
    <location>
        <begin position="138"/>
        <end position="229"/>
    </location>
</feature>
<dbReference type="PROSITE" id="PS50835">
    <property type="entry name" value="IG_LIKE"/>
    <property type="match status" value="4"/>
</dbReference>
<dbReference type="Proteomes" id="UP000694383">
    <property type="component" value="Unplaced"/>
</dbReference>
<reference evidence="11" key="2">
    <citation type="submission" date="2025-09" db="UniProtKB">
        <authorList>
            <consortium name="Ensembl"/>
        </authorList>
    </citation>
    <scope>IDENTIFICATION</scope>
</reference>
<protein>
    <recommendedName>
        <fullName evidence="10">Ig-like domain-containing protein</fullName>
    </recommendedName>
</protein>